<reference evidence="1" key="1">
    <citation type="submission" date="2022-03" db="EMBL/GenBank/DDBJ databases">
        <title>Interactions between chemoautotrophic and heterotrophic bacteria.</title>
        <authorList>
            <person name="Santoro A."/>
        </authorList>
    </citation>
    <scope>NUCLEOTIDE SEQUENCE</scope>
    <source>
        <strain evidence="1">Nb-106</strain>
    </source>
</reference>
<organism evidence="1 2">
    <name type="scientific">Nitrobacter winogradskyi</name>
    <name type="common">Nitrobacter agilis</name>
    <dbReference type="NCBI Taxonomy" id="913"/>
    <lineage>
        <taxon>Bacteria</taxon>
        <taxon>Pseudomonadati</taxon>
        <taxon>Pseudomonadota</taxon>
        <taxon>Alphaproteobacteria</taxon>
        <taxon>Hyphomicrobiales</taxon>
        <taxon>Nitrobacteraceae</taxon>
        <taxon>Nitrobacter</taxon>
    </lineage>
</organism>
<proteinExistence type="predicted"/>
<accession>A0ACC6AIZ3</accession>
<gene>
    <name evidence="1" type="ORF">J2S34_002102</name>
</gene>
<sequence>MKVQTALAHIEFPQMGARSVTCFDDIVRPSPLAPLLPWFEDQIAAKVTWVCISATFSCRIRKGTDAASAIAALCAADMGLYDAVDQCPPCSGFVFCLYRAARDWFACDLRSEERQTCGNAENDGQQAEG</sequence>
<dbReference type="Proteomes" id="UP001205486">
    <property type="component" value="Unassembled WGS sequence"/>
</dbReference>
<dbReference type="EMBL" id="JALJZS010000002">
    <property type="protein sequence ID" value="MCP1999654.1"/>
    <property type="molecule type" value="Genomic_DNA"/>
</dbReference>
<protein>
    <submittedName>
        <fullName evidence="1">Uncharacterized protein</fullName>
    </submittedName>
</protein>
<evidence type="ECO:0000313" key="2">
    <source>
        <dbReference type="Proteomes" id="UP001205486"/>
    </source>
</evidence>
<keyword evidence="2" id="KW-1185">Reference proteome</keyword>
<name>A0ACC6AIZ3_NITWI</name>
<evidence type="ECO:0000313" key="1">
    <source>
        <dbReference type="EMBL" id="MCP1999654.1"/>
    </source>
</evidence>
<comment type="caution">
    <text evidence="1">The sequence shown here is derived from an EMBL/GenBank/DDBJ whole genome shotgun (WGS) entry which is preliminary data.</text>
</comment>